<evidence type="ECO:0000313" key="6">
    <source>
        <dbReference type="EMBL" id="KND61517.1"/>
    </source>
</evidence>
<dbReference type="InterPro" id="IPR007792">
    <property type="entry name" value="T4SS_VirB3/TrbD/AvhB"/>
</dbReference>
<dbReference type="EMBL" id="LFJJ01000019">
    <property type="protein sequence ID" value="KND61517.1"/>
    <property type="molecule type" value="Genomic_DNA"/>
</dbReference>
<proteinExistence type="predicted"/>
<evidence type="ECO:0000256" key="2">
    <source>
        <dbReference type="ARBA" id="ARBA00022692"/>
    </source>
</evidence>
<evidence type="ECO:0000256" key="4">
    <source>
        <dbReference type="ARBA" id="ARBA00023136"/>
    </source>
</evidence>
<dbReference type="NCBIfam" id="NF010428">
    <property type="entry name" value="PRK13854.1"/>
    <property type="match status" value="1"/>
</dbReference>
<evidence type="ECO:0000313" key="7">
    <source>
        <dbReference type="Proteomes" id="UP000036959"/>
    </source>
</evidence>
<reference evidence="7" key="1">
    <citation type="submission" date="2015-06" db="EMBL/GenBank/DDBJ databases">
        <title>Comparative genomics of Burkholderia leaf nodule symbionts.</title>
        <authorList>
            <person name="Carlier A."/>
            <person name="Eberl L."/>
            <person name="Pinto-Carbo M."/>
        </authorList>
    </citation>
    <scope>NUCLEOTIDE SEQUENCE [LARGE SCALE GENOMIC DNA]</scope>
    <source>
        <strain evidence="7">UZHbot4</strain>
    </source>
</reference>
<feature type="transmembrane region" description="Helical" evidence="5">
    <location>
        <begin position="29"/>
        <end position="51"/>
    </location>
</feature>
<keyword evidence="7" id="KW-1185">Reference proteome</keyword>
<evidence type="ECO:0000256" key="1">
    <source>
        <dbReference type="ARBA" id="ARBA00004370"/>
    </source>
</evidence>
<dbReference type="RefSeq" id="WP_050452557.1">
    <property type="nucleotide sequence ID" value="NZ_LFJJ01000019.1"/>
</dbReference>
<dbReference type="GO" id="GO:0016020">
    <property type="term" value="C:membrane"/>
    <property type="evidence" value="ECO:0007669"/>
    <property type="project" value="UniProtKB-SubCell"/>
</dbReference>
<comment type="subcellular location">
    <subcellularLocation>
        <location evidence="1">Membrane</location>
    </subcellularLocation>
</comment>
<dbReference type="Proteomes" id="UP000036959">
    <property type="component" value="Unassembled WGS sequence"/>
</dbReference>
<accession>A0A0L0MFN8</accession>
<keyword evidence="3 5" id="KW-1133">Transmembrane helix</keyword>
<comment type="caution">
    <text evidence="6">The sequence shown here is derived from an EMBL/GenBank/DDBJ whole genome shotgun (WGS) entry which is preliminary data.</text>
</comment>
<gene>
    <name evidence="6" type="ORF">BVER_04470</name>
</gene>
<sequence length="112" mass="12607">MAQDRLTEDTLFLACTRPAMWQGVPLEALAINGMVTGIVFVLMSNPFYLLIGVAVHYATRALISHDYNMFTTLRLWAETKGRARNKDHWGGSSVSPLPLRPARKAREVRIHV</sequence>
<keyword evidence="2 5" id="KW-0812">Transmembrane</keyword>
<dbReference type="AlphaFoldDB" id="A0A0L0MFN8"/>
<dbReference type="Pfam" id="PF05101">
    <property type="entry name" value="VirB3"/>
    <property type="match status" value="1"/>
</dbReference>
<name>A0A0L0MFN8_9BURK</name>
<protein>
    <submittedName>
        <fullName evidence="6">Inner membrane protein forms channel for type IV secretion of T-DNA complex, VirB3</fullName>
    </submittedName>
</protein>
<evidence type="ECO:0000256" key="5">
    <source>
        <dbReference type="SAM" id="Phobius"/>
    </source>
</evidence>
<dbReference type="PATRIC" id="fig|242163.4.peg.2691"/>
<organism evidence="6 7">
    <name type="scientific">Candidatus Burkholderia verschuerenii</name>
    <dbReference type="NCBI Taxonomy" id="242163"/>
    <lineage>
        <taxon>Bacteria</taxon>
        <taxon>Pseudomonadati</taxon>
        <taxon>Pseudomonadota</taxon>
        <taxon>Betaproteobacteria</taxon>
        <taxon>Burkholderiales</taxon>
        <taxon>Burkholderiaceae</taxon>
        <taxon>Burkholderia</taxon>
    </lineage>
</organism>
<dbReference type="OrthoDB" id="6624477at2"/>
<evidence type="ECO:0000256" key="3">
    <source>
        <dbReference type="ARBA" id="ARBA00022989"/>
    </source>
</evidence>
<keyword evidence="4 5" id="KW-0472">Membrane</keyword>